<dbReference type="GO" id="GO:0019899">
    <property type="term" value="F:enzyme binding"/>
    <property type="evidence" value="ECO:0007669"/>
    <property type="project" value="UniProtKB-ARBA"/>
</dbReference>
<evidence type="ECO:0000259" key="17">
    <source>
        <dbReference type="SMART" id="SM00955"/>
    </source>
</evidence>
<dbReference type="InterPro" id="IPR033771">
    <property type="entry name" value="Rrp44_CSD1"/>
</dbReference>
<dbReference type="InterPro" id="IPR050180">
    <property type="entry name" value="RNR_Ribonuclease"/>
</dbReference>
<evidence type="ECO:0000256" key="4">
    <source>
        <dbReference type="ARBA" id="ARBA00005785"/>
    </source>
</evidence>
<dbReference type="GO" id="GO:0071031">
    <property type="term" value="P:nuclear mRNA surveillance of mRNA 3'-end processing"/>
    <property type="evidence" value="ECO:0007669"/>
    <property type="project" value="TreeGrafter"/>
</dbReference>
<reference evidence="18" key="1">
    <citation type="submission" date="2009-08" db="EMBL/GenBank/DDBJ databases">
        <title>Annotation of Salpingoeca rosetta.</title>
        <authorList>
            <consortium name="The Broad Institute Genome Sequencing Platform"/>
            <person name="Russ C."/>
            <person name="Cuomo C."/>
            <person name="Burger G."/>
            <person name="Gray M.W."/>
            <person name="Holland P.W.H."/>
            <person name="King N."/>
            <person name="Lang F.B.F."/>
            <person name="Roger A.J."/>
            <person name="Ruiz-Trillo I."/>
            <person name="Young S.K."/>
            <person name="Zeng Q."/>
            <person name="Gargeya S."/>
            <person name="Alvarado L."/>
            <person name="Berlin A."/>
            <person name="Chapman S.B."/>
            <person name="Chen Z."/>
            <person name="Freedman E."/>
            <person name="Gellesch M."/>
            <person name="Goldberg J."/>
            <person name="Griggs A."/>
            <person name="Gujja S."/>
            <person name="Heilman E."/>
            <person name="Heiman D."/>
            <person name="Howarth C."/>
            <person name="Mehta T."/>
            <person name="Neiman D."/>
            <person name="Pearson M."/>
            <person name="Roberts A."/>
            <person name="Saif S."/>
            <person name="Shea T."/>
            <person name="Shenoy N."/>
            <person name="Sisk P."/>
            <person name="Stolte C."/>
            <person name="Sykes S."/>
            <person name="White J."/>
            <person name="Yandava C."/>
            <person name="Haas B."/>
            <person name="Nusbaum C."/>
            <person name="Birren B."/>
        </authorList>
    </citation>
    <scope>NUCLEOTIDE SEQUENCE</scope>
    <source>
        <strain evidence="18">ATCC 50818</strain>
    </source>
</reference>
<dbReference type="Pfam" id="PF17216">
    <property type="entry name" value="Rrp44_CSD1"/>
    <property type="match status" value="1"/>
</dbReference>
<dbReference type="OMA" id="GQVMRNN"/>
<dbReference type="Pfam" id="PF13638">
    <property type="entry name" value="PIN_4"/>
    <property type="match status" value="1"/>
</dbReference>
<evidence type="ECO:0000256" key="5">
    <source>
        <dbReference type="ARBA" id="ARBA00022490"/>
    </source>
</evidence>
<keyword evidence="6" id="KW-0698">rRNA processing</keyword>
<dbReference type="InParanoid" id="F2U2E1"/>
<dbReference type="FunFam" id="2.40.50.700:FF:000001">
    <property type="entry name" value="Exosome complex exonuclease exoribonuclease (Rrp44)"/>
    <property type="match status" value="1"/>
</dbReference>
<dbReference type="InterPro" id="IPR041505">
    <property type="entry name" value="Dis3_CSD2"/>
</dbReference>
<organism evidence="18 19">
    <name type="scientific">Salpingoeca rosetta (strain ATCC 50818 / BSB-021)</name>
    <dbReference type="NCBI Taxonomy" id="946362"/>
    <lineage>
        <taxon>Eukaryota</taxon>
        <taxon>Choanoflagellata</taxon>
        <taxon>Craspedida</taxon>
        <taxon>Salpingoecidae</taxon>
        <taxon>Salpingoeca</taxon>
    </lineage>
</organism>
<dbReference type="InterPro" id="IPR012340">
    <property type="entry name" value="NA-bd_OB-fold"/>
</dbReference>
<dbReference type="GO" id="GO:0000177">
    <property type="term" value="C:cytoplasmic exosome (RNase complex)"/>
    <property type="evidence" value="ECO:0007669"/>
    <property type="project" value="TreeGrafter"/>
</dbReference>
<dbReference type="GO" id="GO:0000175">
    <property type="term" value="F:3'-5'-RNA exonuclease activity"/>
    <property type="evidence" value="ECO:0007669"/>
    <property type="project" value="UniProtKB-ARBA"/>
</dbReference>
<dbReference type="SUPFAM" id="SSF50249">
    <property type="entry name" value="Nucleic acid-binding proteins"/>
    <property type="match status" value="3"/>
</dbReference>
<evidence type="ECO:0000256" key="6">
    <source>
        <dbReference type="ARBA" id="ARBA00022552"/>
    </source>
</evidence>
<protein>
    <recommendedName>
        <fullName evidence="13">Ribosomal RNA-processing protein 44</fullName>
    </recommendedName>
</protein>
<gene>
    <name evidence="18" type="ORF">PTSG_02505</name>
</gene>
<evidence type="ECO:0000256" key="10">
    <source>
        <dbReference type="ARBA" id="ARBA00022839"/>
    </source>
</evidence>
<evidence type="ECO:0000256" key="8">
    <source>
        <dbReference type="ARBA" id="ARBA00022801"/>
    </source>
</evidence>
<dbReference type="SMART" id="SM00955">
    <property type="entry name" value="RNB"/>
    <property type="match status" value="1"/>
</dbReference>
<dbReference type="GO" id="GO:0016075">
    <property type="term" value="P:rRNA catabolic process"/>
    <property type="evidence" value="ECO:0007669"/>
    <property type="project" value="TreeGrafter"/>
</dbReference>
<evidence type="ECO:0000256" key="3">
    <source>
        <dbReference type="ARBA" id="ARBA00004496"/>
    </source>
</evidence>
<evidence type="ECO:0000313" key="19">
    <source>
        <dbReference type="Proteomes" id="UP000007799"/>
    </source>
</evidence>
<keyword evidence="10" id="KW-0269">Exonuclease</keyword>
<keyword evidence="5" id="KW-0963">Cytoplasm</keyword>
<dbReference type="Gene3D" id="2.40.50.700">
    <property type="match status" value="1"/>
</dbReference>
<keyword evidence="12" id="KW-0539">Nucleus</keyword>
<evidence type="ECO:0000256" key="11">
    <source>
        <dbReference type="ARBA" id="ARBA00022884"/>
    </source>
</evidence>
<dbReference type="Proteomes" id="UP000007799">
    <property type="component" value="Unassembled WGS sequence"/>
</dbReference>
<dbReference type="Gene3D" id="2.40.50.140">
    <property type="entry name" value="Nucleic acid-binding proteins"/>
    <property type="match status" value="1"/>
</dbReference>
<evidence type="ECO:0000259" key="16">
    <source>
        <dbReference type="SMART" id="SM00670"/>
    </source>
</evidence>
<evidence type="ECO:0000256" key="12">
    <source>
        <dbReference type="ARBA" id="ARBA00023242"/>
    </source>
</evidence>
<evidence type="ECO:0000256" key="14">
    <source>
        <dbReference type="RuleBase" id="RU003901"/>
    </source>
</evidence>
<sequence>MLRAKKFARKTKSGRVLTVSREHYLRDDIGCSIQGCATCTVNPDTLEPTSIILPDTNVILHQLDVLEHQAIKNVIICSTVLDEVKHRSLAAYNRVRAMLSDKKRHFYVYSNEHSKHTYVEQNKGESPNDRNDRAIRVCVKWYNDHIKQVMPTAKDAKVILLTNDAANLKLATADGGIPGYTVHEYVRRFVDDPAVKDLLAYPSDTFSKVMAREDELSEPFDAYLNETAIQQGIKGGVYLQGVFQASRENPNEGFVRVRGRDDAVLVIGRDMNRAVQGDVVALSLLPKAEWKAPLDVVEKRGANVLVTSTKLEDEDDDAVVSEPKPTGKIVGIVRRRWRPYCGVLVDARPTDTHVLFSAQDERIPYVRIQSSQTAELIGQQIVVAIDAWPSKSRYPVGHFVRRLGPIGDRETETEVVLLEHDVPYEAFSQAVLDCLPSETWTCSDAPDSLAKRRDLRHLNICSVDPPGCTDIDDALHARELDNGNYEIGVHIADVTYFVRPGSALDKEAAKRGTTVYLADRRIDMVPGLLSSNLCSLRGGEERFAFSCVWEITKEAEIVSTEFFKSIIKSKSAMMYSEAQMRIDDKSDNSELTQSLRVLNSLAKKLRRRRIERGALMLASTEVRFSMDNETNDPVDMKIKEQYETNSMVEEFMLLANVSTAEHIFRHFPQCAVLRRHPSPPPANFEPLLKAAHVAGVELSTASSKELAVSLDRAAPEGKPYLRTLLRMLATRCMMQAVYFSSGTVPQTEFKHYGLASPIYTHFTSPIRRYADVLVHRLLAASIGADITYPDLLDKDKVSSVCDGLNIRNRMAQYAARASTELQCCVYFKGRPTAATGYVTRVRKNAVQVLVPTFGVEGPVYFDPIDSSKTAPTLKFDAEQLTLDVTPADGGQATTFKVFDEVQVLIQVDESDAQRRRIVLKLMNPAVAGVSVSAPKDVDVEPGLADEGAIVEDITGEQQQQQQQQQQGGAGPGGDAMHTDEDGGDEDEDDGAVAQEDAKDVARKSGGAGSTPGSARKGADAKKKGKAAKAKKQSTTPKKQDKAAKRRASKKKGKNSTKRSKRSYSQE</sequence>
<keyword evidence="9" id="KW-0271">Exosome</keyword>
<proteinExistence type="inferred from homology"/>
<dbReference type="GO" id="GO:0000176">
    <property type="term" value="C:nuclear exosome (RNase complex)"/>
    <property type="evidence" value="ECO:0007669"/>
    <property type="project" value="TreeGrafter"/>
</dbReference>
<evidence type="ECO:0000256" key="15">
    <source>
        <dbReference type="SAM" id="MobiDB-lite"/>
    </source>
</evidence>
<evidence type="ECO:0000256" key="1">
    <source>
        <dbReference type="ARBA" id="ARBA00001946"/>
    </source>
</evidence>
<comment type="similarity">
    <text evidence="4 14">Belongs to the RNR ribonuclease family.</text>
</comment>
<feature type="compositionally biased region" description="Acidic residues" evidence="15">
    <location>
        <begin position="981"/>
        <end position="990"/>
    </location>
</feature>
<feature type="compositionally biased region" description="Basic residues" evidence="15">
    <location>
        <begin position="1022"/>
        <end position="1031"/>
    </location>
</feature>
<feature type="compositionally biased region" description="Basic residues" evidence="15">
    <location>
        <begin position="1043"/>
        <end position="1066"/>
    </location>
</feature>
<dbReference type="InterPro" id="IPR002716">
    <property type="entry name" value="PIN_dom"/>
</dbReference>
<dbReference type="eggNOG" id="KOG2102">
    <property type="taxonomic scope" value="Eukaryota"/>
</dbReference>
<dbReference type="GO" id="GO:0004519">
    <property type="term" value="F:endonuclease activity"/>
    <property type="evidence" value="ECO:0007669"/>
    <property type="project" value="TreeGrafter"/>
</dbReference>
<keyword evidence="11" id="KW-0694">RNA-binding</keyword>
<dbReference type="PANTHER" id="PTHR23355:SF35">
    <property type="entry name" value="EXOSOME COMPLEX EXONUCLEASE RRP44"/>
    <property type="match status" value="1"/>
</dbReference>
<feature type="region of interest" description="Disordered" evidence="15">
    <location>
        <begin position="954"/>
        <end position="1066"/>
    </location>
</feature>
<feature type="domain" description="PIN" evidence="16">
    <location>
        <begin position="50"/>
        <end position="169"/>
    </location>
</feature>
<dbReference type="SMART" id="SM00670">
    <property type="entry name" value="PINc"/>
    <property type="match status" value="1"/>
</dbReference>
<dbReference type="Pfam" id="PF17849">
    <property type="entry name" value="OB_Dis3"/>
    <property type="match status" value="1"/>
</dbReference>
<dbReference type="AlphaFoldDB" id="F2U2E1"/>
<evidence type="ECO:0000256" key="13">
    <source>
        <dbReference type="ARBA" id="ARBA00077930"/>
    </source>
</evidence>
<dbReference type="OrthoDB" id="372421at2759"/>
<evidence type="ECO:0000256" key="2">
    <source>
        <dbReference type="ARBA" id="ARBA00004123"/>
    </source>
</evidence>
<dbReference type="Gene3D" id="3.40.50.1010">
    <property type="entry name" value="5'-nuclease"/>
    <property type="match status" value="1"/>
</dbReference>
<dbReference type="EMBL" id="GL832959">
    <property type="protein sequence ID" value="EGD81793.1"/>
    <property type="molecule type" value="Genomic_DNA"/>
</dbReference>
<evidence type="ECO:0000256" key="9">
    <source>
        <dbReference type="ARBA" id="ARBA00022835"/>
    </source>
</evidence>
<feature type="compositionally biased region" description="Low complexity" evidence="15">
    <location>
        <begin position="957"/>
        <end position="966"/>
    </location>
</feature>
<dbReference type="Pfam" id="PF00773">
    <property type="entry name" value="RNB"/>
    <property type="match status" value="1"/>
</dbReference>
<dbReference type="InterPro" id="IPR033770">
    <property type="entry name" value="RRP44_S1"/>
</dbReference>
<evidence type="ECO:0000256" key="7">
    <source>
        <dbReference type="ARBA" id="ARBA00022722"/>
    </source>
</evidence>
<dbReference type="InterPro" id="IPR022966">
    <property type="entry name" value="RNase_II/R_CS"/>
</dbReference>
<dbReference type="STRING" id="946362.F2U2E1"/>
<dbReference type="GO" id="GO:0003723">
    <property type="term" value="F:RNA binding"/>
    <property type="evidence" value="ECO:0007669"/>
    <property type="project" value="UniProtKB-KW"/>
</dbReference>
<evidence type="ECO:0000313" key="18">
    <source>
        <dbReference type="EMBL" id="EGD81793.1"/>
    </source>
</evidence>
<comment type="cofactor">
    <cofactor evidence="1">
        <name>Mg(2+)</name>
        <dbReference type="ChEBI" id="CHEBI:18420"/>
    </cofactor>
</comment>
<dbReference type="Pfam" id="PF17215">
    <property type="entry name" value="Rrp44_S1"/>
    <property type="match status" value="1"/>
</dbReference>
<dbReference type="InterPro" id="IPR029060">
    <property type="entry name" value="PIN-like_dom_sf"/>
</dbReference>
<dbReference type="InterPro" id="IPR001900">
    <property type="entry name" value="RNase_II/R"/>
</dbReference>
<keyword evidence="8" id="KW-0378">Hydrolase</keyword>
<dbReference type="Gene3D" id="2.40.50.690">
    <property type="match status" value="1"/>
</dbReference>
<dbReference type="FunCoup" id="F2U2E1">
    <property type="interactions" value="1638"/>
</dbReference>
<name>F2U2E1_SALR5</name>
<dbReference type="SUPFAM" id="SSF88723">
    <property type="entry name" value="PIN domain-like"/>
    <property type="match status" value="1"/>
</dbReference>
<dbReference type="PROSITE" id="PS01175">
    <property type="entry name" value="RIBONUCLEASE_II"/>
    <property type="match status" value="1"/>
</dbReference>
<dbReference type="GO" id="GO:0006364">
    <property type="term" value="P:rRNA processing"/>
    <property type="evidence" value="ECO:0007669"/>
    <property type="project" value="UniProtKB-KW"/>
</dbReference>
<feature type="domain" description="RNB" evidence="17">
    <location>
        <begin position="452"/>
        <end position="784"/>
    </location>
</feature>
<keyword evidence="19" id="KW-1185">Reference proteome</keyword>
<keyword evidence="7" id="KW-0540">Nuclease</keyword>
<dbReference type="KEGG" id="sre:PTSG_02505"/>
<dbReference type="CDD" id="cd09862">
    <property type="entry name" value="PIN_Rrp44-like"/>
    <property type="match status" value="1"/>
</dbReference>
<dbReference type="RefSeq" id="XP_004996997.1">
    <property type="nucleotide sequence ID" value="XM_004996940.1"/>
</dbReference>
<dbReference type="PANTHER" id="PTHR23355">
    <property type="entry name" value="RIBONUCLEASE"/>
    <property type="match status" value="1"/>
</dbReference>
<dbReference type="FunFam" id="3.40.50.1010:FF:000021">
    <property type="entry name" value="DIS3-like exonuclease 1 isoform X1"/>
    <property type="match status" value="1"/>
</dbReference>
<accession>F2U2E1</accession>
<dbReference type="GeneID" id="16077589"/>
<comment type="subcellular location">
    <subcellularLocation>
        <location evidence="3">Cytoplasm</location>
    </subcellularLocation>
    <subcellularLocation>
        <location evidence="2">Nucleus</location>
    </subcellularLocation>
</comment>